<dbReference type="SUPFAM" id="SSF161111">
    <property type="entry name" value="Cation efflux protein transmembrane domain-like"/>
    <property type="match status" value="1"/>
</dbReference>
<evidence type="ECO:0000256" key="6">
    <source>
        <dbReference type="ARBA" id="ARBA00023136"/>
    </source>
</evidence>
<feature type="transmembrane region" description="Helical" evidence="7">
    <location>
        <begin position="12"/>
        <end position="32"/>
    </location>
</feature>
<keyword evidence="5 7" id="KW-1133">Transmembrane helix</keyword>
<evidence type="ECO:0000256" key="1">
    <source>
        <dbReference type="ARBA" id="ARBA00004141"/>
    </source>
</evidence>
<dbReference type="NCBIfam" id="TIGR01297">
    <property type="entry name" value="CDF"/>
    <property type="match status" value="1"/>
</dbReference>
<keyword evidence="6 7" id="KW-0472">Membrane</keyword>
<feature type="domain" description="Cation efflux protein transmembrane" evidence="8">
    <location>
        <begin position="16"/>
        <end position="210"/>
    </location>
</feature>
<dbReference type="AlphaFoldDB" id="A0A7C4YIC5"/>
<dbReference type="Gene3D" id="3.30.70.1350">
    <property type="entry name" value="Cation efflux protein, cytoplasmic domain"/>
    <property type="match status" value="1"/>
</dbReference>
<dbReference type="GO" id="GO:0008324">
    <property type="term" value="F:monoatomic cation transmembrane transporter activity"/>
    <property type="evidence" value="ECO:0007669"/>
    <property type="project" value="InterPro"/>
</dbReference>
<feature type="transmembrane region" description="Helical" evidence="7">
    <location>
        <begin position="158"/>
        <end position="179"/>
    </location>
</feature>
<evidence type="ECO:0000313" key="10">
    <source>
        <dbReference type="EMBL" id="HGW91889.1"/>
    </source>
</evidence>
<comment type="caution">
    <text evidence="10">The sequence shown here is derived from an EMBL/GenBank/DDBJ whole genome shotgun (WGS) entry which is preliminary data.</text>
</comment>
<proteinExistence type="inferred from homology"/>
<protein>
    <submittedName>
        <fullName evidence="10">Cation transporter</fullName>
    </submittedName>
</protein>
<reference evidence="10" key="1">
    <citation type="journal article" date="2020" name="mSystems">
        <title>Genome- and Community-Level Interaction Insights into Carbon Utilization and Element Cycling Functions of Hydrothermarchaeota in Hydrothermal Sediment.</title>
        <authorList>
            <person name="Zhou Z."/>
            <person name="Liu Y."/>
            <person name="Xu W."/>
            <person name="Pan J."/>
            <person name="Luo Z.H."/>
            <person name="Li M."/>
        </authorList>
    </citation>
    <scope>NUCLEOTIDE SEQUENCE [LARGE SCALE GENOMIC DNA]</scope>
    <source>
        <strain evidence="10">SpSt-780</strain>
    </source>
</reference>
<dbReference type="InterPro" id="IPR050291">
    <property type="entry name" value="CDF_Transporter"/>
</dbReference>
<comment type="similarity">
    <text evidence="2">Belongs to the cation diffusion facilitator (CDF) transporter (TC 2.A.4) family.</text>
</comment>
<feature type="transmembrane region" description="Helical" evidence="7">
    <location>
        <begin position="83"/>
        <end position="104"/>
    </location>
</feature>
<keyword evidence="4 7" id="KW-0812">Transmembrane</keyword>
<dbReference type="FunFam" id="1.20.1510.10:FF:000006">
    <property type="entry name" value="Divalent cation efflux transporter"/>
    <property type="match status" value="1"/>
</dbReference>
<evidence type="ECO:0000259" key="8">
    <source>
        <dbReference type="Pfam" id="PF01545"/>
    </source>
</evidence>
<dbReference type="Pfam" id="PF01545">
    <property type="entry name" value="Cation_efflux"/>
    <property type="match status" value="1"/>
</dbReference>
<accession>A0A7C4YIC5</accession>
<dbReference type="InterPro" id="IPR027470">
    <property type="entry name" value="Cation_efflux_CTD"/>
</dbReference>
<name>A0A7C4YIC5_UNCW3</name>
<keyword evidence="3" id="KW-0813">Transport</keyword>
<dbReference type="GO" id="GO:0016020">
    <property type="term" value="C:membrane"/>
    <property type="evidence" value="ECO:0007669"/>
    <property type="project" value="UniProtKB-SubCell"/>
</dbReference>
<dbReference type="PANTHER" id="PTHR43840">
    <property type="entry name" value="MITOCHONDRIAL METAL TRANSPORTER 1-RELATED"/>
    <property type="match status" value="1"/>
</dbReference>
<dbReference type="InterPro" id="IPR058533">
    <property type="entry name" value="Cation_efflux_TM"/>
</dbReference>
<evidence type="ECO:0000256" key="2">
    <source>
        <dbReference type="ARBA" id="ARBA00008114"/>
    </source>
</evidence>
<evidence type="ECO:0000256" key="7">
    <source>
        <dbReference type="SAM" id="Phobius"/>
    </source>
</evidence>
<sequence length="304" mass="33933">MKEEFSYYKRGIRTSFTGVIVNLLLAIIKLITGIVGSSFALIADAVESATDIFKSLIVILGLKIASKAKDEDHPYGHGKAEPLAGVIVAIGFILAAFGIILESLKEIRNPHTTPAWYTLLVLILVIATKEILFRFVFKVGEEIESQSLKTDAWHHRSDAITSFAAFIGITISLIGGEGFESADDWAAFFASFIILFNGIRLFIPAFNEIMDIKPKTDIDEKIKEISKNVEGVKGIESAYVRKMGLDYYVDLHIIVDGDISVREGHKIAHNLKERIMMEDKRIADILIHIEPEESKDEKDGIFYK</sequence>
<comment type="subcellular location">
    <subcellularLocation>
        <location evidence="1">Membrane</location>
        <topology evidence="1">Multi-pass membrane protein</topology>
    </subcellularLocation>
</comment>
<organism evidence="10">
    <name type="scientific">candidate division WOR-3 bacterium</name>
    <dbReference type="NCBI Taxonomy" id="2052148"/>
    <lineage>
        <taxon>Bacteria</taxon>
        <taxon>Bacteria division WOR-3</taxon>
    </lineage>
</organism>
<dbReference type="PANTHER" id="PTHR43840:SF15">
    <property type="entry name" value="MITOCHONDRIAL METAL TRANSPORTER 1-RELATED"/>
    <property type="match status" value="1"/>
</dbReference>
<dbReference type="InterPro" id="IPR027469">
    <property type="entry name" value="Cation_efflux_TMD_sf"/>
</dbReference>
<feature type="transmembrane region" description="Helical" evidence="7">
    <location>
        <begin position="185"/>
        <end position="203"/>
    </location>
</feature>
<evidence type="ECO:0000256" key="5">
    <source>
        <dbReference type="ARBA" id="ARBA00022989"/>
    </source>
</evidence>
<dbReference type="Gene3D" id="1.20.1510.10">
    <property type="entry name" value="Cation efflux protein transmembrane domain"/>
    <property type="match status" value="1"/>
</dbReference>
<dbReference type="EMBL" id="DTHG01000064">
    <property type="protein sequence ID" value="HGW91889.1"/>
    <property type="molecule type" value="Genomic_DNA"/>
</dbReference>
<feature type="transmembrane region" description="Helical" evidence="7">
    <location>
        <begin position="116"/>
        <end position="137"/>
    </location>
</feature>
<dbReference type="InterPro" id="IPR036837">
    <property type="entry name" value="Cation_efflux_CTD_sf"/>
</dbReference>
<feature type="domain" description="Cation efflux protein cytoplasmic" evidence="9">
    <location>
        <begin position="215"/>
        <end position="292"/>
    </location>
</feature>
<dbReference type="SUPFAM" id="SSF160240">
    <property type="entry name" value="Cation efflux protein cytoplasmic domain-like"/>
    <property type="match status" value="1"/>
</dbReference>
<dbReference type="Pfam" id="PF16916">
    <property type="entry name" value="ZT_dimer"/>
    <property type="match status" value="1"/>
</dbReference>
<evidence type="ECO:0000256" key="4">
    <source>
        <dbReference type="ARBA" id="ARBA00022692"/>
    </source>
</evidence>
<gene>
    <name evidence="10" type="ORF">ENV67_05035</name>
</gene>
<evidence type="ECO:0000256" key="3">
    <source>
        <dbReference type="ARBA" id="ARBA00022448"/>
    </source>
</evidence>
<dbReference type="InterPro" id="IPR002524">
    <property type="entry name" value="Cation_efflux"/>
</dbReference>
<evidence type="ECO:0000259" key="9">
    <source>
        <dbReference type="Pfam" id="PF16916"/>
    </source>
</evidence>